<evidence type="ECO:0000256" key="9">
    <source>
        <dbReference type="ARBA" id="ARBA00022949"/>
    </source>
</evidence>
<comment type="subcellular location">
    <subcellularLocation>
        <location evidence="2">Cell projection</location>
        <location evidence="2">Podosome</location>
    </subcellularLocation>
    <subcellularLocation>
        <location evidence="3">Cytoplasm</location>
    </subcellularLocation>
    <subcellularLocation>
        <location evidence="1">Recycling endosome</location>
    </subcellularLocation>
</comment>
<feature type="compositionally biased region" description="Low complexity" evidence="13">
    <location>
        <begin position="721"/>
        <end position="733"/>
    </location>
</feature>
<keyword evidence="8" id="KW-0967">Endosome</keyword>
<dbReference type="GO" id="GO:0030334">
    <property type="term" value="P:regulation of cell migration"/>
    <property type="evidence" value="ECO:0007669"/>
    <property type="project" value="TreeGrafter"/>
</dbReference>
<dbReference type="GO" id="GO:0005886">
    <property type="term" value="C:plasma membrane"/>
    <property type="evidence" value="ECO:0007669"/>
    <property type="project" value="TreeGrafter"/>
</dbReference>
<dbReference type="GO" id="GO:0030036">
    <property type="term" value="P:actin cytoskeleton organization"/>
    <property type="evidence" value="ECO:0007669"/>
    <property type="project" value="TreeGrafter"/>
</dbReference>
<evidence type="ECO:0000256" key="12">
    <source>
        <dbReference type="SAM" id="Coils"/>
    </source>
</evidence>
<feature type="compositionally biased region" description="Gly residues" evidence="13">
    <location>
        <begin position="44"/>
        <end position="58"/>
    </location>
</feature>
<evidence type="ECO:0000256" key="11">
    <source>
        <dbReference type="ARBA" id="ARBA00023273"/>
    </source>
</evidence>
<gene>
    <name evidence="15" type="ORF">GSTENG00028395001</name>
</gene>
<protein>
    <submittedName>
        <fullName evidence="15">(spotted green pufferfish) hypothetical protein</fullName>
    </submittedName>
</protein>
<evidence type="ECO:0000313" key="15">
    <source>
        <dbReference type="EMBL" id="CAG07655.1"/>
    </source>
</evidence>
<feature type="non-terminal residue" evidence="15">
    <location>
        <position position="807"/>
    </location>
</feature>
<feature type="compositionally biased region" description="Low complexity" evidence="13">
    <location>
        <begin position="768"/>
        <end position="777"/>
    </location>
</feature>
<evidence type="ECO:0000256" key="3">
    <source>
        <dbReference type="ARBA" id="ARBA00004496"/>
    </source>
</evidence>
<reference evidence="15" key="2">
    <citation type="submission" date="2004-02" db="EMBL/GenBank/DDBJ databases">
        <authorList>
            <consortium name="Genoscope"/>
            <consortium name="Whitehead Institute Centre for Genome Research"/>
        </authorList>
    </citation>
    <scope>NUCLEOTIDE SEQUENCE</scope>
</reference>
<evidence type="ECO:0000256" key="10">
    <source>
        <dbReference type="ARBA" id="ARBA00023054"/>
    </source>
</evidence>
<sequence>QRDMTSAEEPSGTVLHRLIQEQLRYGNPTDTRTLLAIQQQALRGGSGSNSGPSSGGDMGRSPRSSLESLTQEELPFPQLSTRQEPQGQEHQGDYHHSESGYDLYQLHGEELPTYEQAKAHSQYLASHWAPAGPIRHLQEGTLLHEGAFHVEPDLMELKCSHARSLSEHRMQISLERNDAAAKAEAIKSNSHSYPELPYNTHRNMVQSLDKRTRLQSTRPLSRVKDLSLTSSRSRCKHSSTGMLFVLFLHSRVAGDYLKFASCYVVSFLCSGQPWNHIPEFVIEFHMPKHILPYVSHSVQFPSQSAYGKRAQPRYVQSSQPTEVPCYSTFSSLPPVGLEEPSQVELLMMENDQLRQELAAHREKTSRIQKLEQEIQRISEAYETLMQGSTKRESLEQTLRKRLVAEIRRLQDFNRDLRGESRQSLLNAHENGRMSSFRSEAKFFNHCCISENLENARTHVAKEVEAADHNQHIMAKLLEQNEEQNLERERSDRELQRLRTTAEEQGVRAKQLEEALEVARRRLRQLEEELRRKNAYVEKVERLQSALAQLQSTCEKRESLEMKLRNRLEQELRSLRAQQRQSQPPGVTLSSLQERLREREERILALEADMVRWEQKYLEESTMRQFAMEVAATAAAQRDTTIINHSPCHSSNNSFNEDLPVADYRNQEMENRIRALYAQILEKDAVIKILNQRLHQDQGRKDEQTPHANLLNKAAASLRPATSTPSISTTTTTKTRVKSLSDDQTLPHHQLSAQPESGKSEQEGDAAKAAEATSATKLSSDKTAPRKLPLNPFRGLDDLETEAVEIFI</sequence>
<proteinExistence type="inferred from homology"/>
<dbReference type="InterPro" id="IPR024646">
    <property type="entry name" value="Angiomotin_C"/>
</dbReference>
<dbReference type="GO" id="GO:0003365">
    <property type="term" value="P:establishment of cell polarity involved in ameboidal cell migration"/>
    <property type="evidence" value="ECO:0007669"/>
    <property type="project" value="TreeGrafter"/>
</dbReference>
<evidence type="ECO:0000256" key="8">
    <source>
        <dbReference type="ARBA" id="ARBA00022753"/>
    </source>
</evidence>
<dbReference type="InterPro" id="IPR009114">
    <property type="entry name" value="Angiomotin"/>
</dbReference>
<dbReference type="InterPro" id="IPR051747">
    <property type="entry name" value="Angiomotin-like"/>
</dbReference>
<feature type="region of interest" description="Disordered" evidence="13">
    <location>
        <begin position="38"/>
        <end position="70"/>
    </location>
</feature>
<keyword evidence="7" id="KW-0879">Wnt signaling pathway</keyword>
<feature type="region of interest" description="Disordered" evidence="13">
    <location>
        <begin position="713"/>
        <end position="795"/>
    </location>
</feature>
<dbReference type="GO" id="GO:0002102">
    <property type="term" value="C:podosome"/>
    <property type="evidence" value="ECO:0007669"/>
    <property type="project" value="UniProtKB-SubCell"/>
</dbReference>
<keyword evidence="5" id="KW-0963">Cytoplasm</keyword>
<reference evidence="15" key="1">
    <citation type="journal article" date="2004" name="Nature">
        <title>Genome duplication in the teleost fish Tetraodon nigroviridis reveals the early vertebrate proto-karyotype.</title>
        <authorList>
            <person name="Jaillon O."/>
            <person name="Aury J.-M."/>
            <person name="Brunet F."/>
            <person name="Petit J.-L."/>
            <person name="Stange-Thomann N."/>
            <person name="Mauceli E."/>
            <person name="Bouneau L."/>
            <person name="Fischer C."/>
            <person name="Ozouf-Costaz C."/>
            <person name="Bernot A."/>
            <person name="Nicaud S."/>
            <person name="Jaffe D."/>
            <person name="Fisher S."/>
            <person name="Lutfalla G."/>
            <person name="Dossat C."/>
            <person name="Segurens B."/>
            <person name="Dasilva C."/>
            <person name="Salanoubat M."/>
            <person name="Levy M."/>
            <person name="Boudet N."/>
            <person name="Castellano S."/>
            <person name="Anthouard V."/>
            <person name="Jubin C."/>
            <person name="Castelli V."/>
            <person name="Katinka M."/>
            <person name="Vacherie B."/>
            <person name="Biemont C."/>
            <person name="Skalli Z."/>
            <person name="Cattolico L."/>
            <person name="Poulain J."/>
            <person name="De Berardinis V."/>
            <person name="Cruaud C."/>
            <person name="Duprat S."/>
            <person name="Brottier P."/>
            <person name="Coutanceau J.-P."/>
            <person name="Gouzy J."/>
            <person name="Parra G."/>
            <person name="Lardier G."/>
            <person name="Chapple C."/>
            <person name="McKernan K.J."/>
            <person name="McEwan P."/>
            <person name="Bosak S."/>
            <person name="Kellis M."/>
            <person name="Volff J.-N."/>
            <person name="Guigo R."/>
            <person name="Zody M.C."/>
            <person name="Mesirov J."/>
            <person name="Lindblad-Toh K."/>
            <person name="Birren B."/>
            <person name="Nusbaum C."/>
            <person name="Kahn D."/>
            <person name="Robinson-Rechavi M."/>
            <person name="Laudet V."/>
            <person name="Schachter V."/>
            <person name="Quetier F."/>
            <person name="Saurin W."/>
            <person name="Scarpelli C."/>
            <person name="Wincker P."/>
            <person name="Lander E.S."/>
            <person name="Weissenbach J."/>
            <person name="Roest Crollius H."/>
        </authorList>
    </citation>
    <scope>NUCLEOTIDE SEQUENCE [LARGE SCALE GENOMIC DNA]</scope>
</reference>
<comment type="similarity">
    <text evidence="4">Belongs to the angiomotin family.</text>
</comment>
<name>Q4RVC7_TETNG</name>
<dbReference type="GO" id="GO:0055037">
    <property type="term" value="C:recycling endosome"/>
    <property type="evidence" value="ECO:0007669"/>
    <property type="project" value="UniProtKB-SubCell"/>
</dbReference>
<keyword evidence="10 12" id="KW-0175">Coiled coil</keyword>
<evidence type="ECO:0000256" key="13">
    <source>
        <dbReference type="SAM" id="MobiDB-lite"/>
    </source>
</evidence>
<evidence type="ECO:0000256" key="1">
    <source>
        <dbReference type="ARBA" id="ARBA00004172"/>
    </source>
</evidence>
<feature type="coiled-coil region" evidence="12">
    <location>
        <begin position="473"/>
        <end position="615"/>
    </location>
</feature>
<dbReference type="GO" id="GO:0016055">
    <property type="term" value="P:Wnt signaling pathway"/>
    <property type="evidence" value="ECO:0007669"/>
    <property type="project" value="UniProtKB-KW"/>
</dbReference>
<evidence type="ECO:0000259" key="14">
    <source>
        <dbReference type="Pfam" id="PF12240"/>
    </source>
</evidence>
<evidence type="ECO:0000256" key="2">
    <source>
        <dbReference type="ARBA" id="ARBA00004188"/>
    </source>
</evidence>
<dbReference type="KEGG" id="tng:GSTEN00028395G001"/>
<feature type="domain" description="Angiomotin C-terminal" evidence="14">
    <location>
        <begin position="535"/>
        <end position="739"/>
    </location>
</feature>
<keyword evidence="11" id="KW-0966">Cell projection</keyword>
<dbReference type="PANTHER" id="PTHR14826:SF3">
    <property type="entry name" value="ANGIOMOTIN-LIKE PROTEIN 2"/>
    <property type="match status" value="1"/>
</dbReference>
<evidence type="ECO:0000256" key="7">
    <source>
        <dbReference type="ARBA" id="ARBA00022687"/>
    </source>
</evidence>
<accession>Q4RVC7</accession>
<evidence type="ECO:0000256" key="5">
    <source>
        <dbReference type="ARBA" id="ARBA00022490"/>
    </source>
</evidence>
<dbReference type="Pfam" id="PF12240">
    <property type="entry name" value="Angiomotin_C"/>
    <property type="match status" value="1"/>
</dbReference>
<dbReference type="GO" id="GO:0005923">
    <property type="term" value="C:bicellular tight junction"/>
    <property type="evidence" value="ECO:0007669"/>
    <property type="project" value="TreeGrafter"/>
</dbReference>
<keyword evidence="9" id="KW-0965">Cell junction</keyword>
<dbReference type="GO" id="GO:0001525">
    <property type="term" value="P:angiogenesis"/>
    <property type="evidence" value="ECO:0007669"/>
    <property type="project" value="TreeGrafter"/>
</dbReference>
<dbReference type="GO" id="GO:0035329">
    <property type="term" value="P:hippo signaling"/>
    <property type="evidence" value="ECO:0007669"/>
    <property type="project" value="TreeGrafter"/>
</dbReference>
<dbReference type="PRINTS" id="PR01807">
    <property type="entry name" value="ANGIOMOTIN"/>
</dbReference>
<dbReference type="PANTHER" id="PTHR14826">
    <property type="entry name" value="ANGIOMOTIN"/>
    <property type="match status" value="1"/>
</dbReference>
<evidence type="ECO:0000256" key="6">
    <source>
        <dbReference type="ARBA" id="ARBA00022553"/>
    </source>
</evidence>
<dbReference type="AlphaFoldDB" id="Q4RVC7"/>
<evidence type="ECO:0000256" key="4">
    <source>
        <dbReference type="ARBA" id="ARBA00010300"/>
    </source>
</evidence>
<keyword evidence="6" id="KW-0597">Phosphoprotein</keyword>
<feature type="compositionally biased region" description="Basic and acidic residues" evidence="13">
    <location>
        <begin position="757"/>
        <end position="767"/>
    </location>
</feature>
<feature type="coiled-coil region" evidence="12">
    <location>
        <begin position="343"/>
        <end position="387"/>
    </location>
</feature>
<dbReference type="EMBL" id="CAAE01014992">
    <property type="protein sequence ID" value="CAG07655.1"/>
    <property type="molecule type" value="Genomic_DNA"/>
</dbReference>
<dbReference type="OrthoDB" id="5974715at2759"/>
<organism evidence="15">
    <name type="scientific">Tetraodon nigroviridis</name>
    <name type="common">Spotted green pufferfish</name>
    <name type="synonym">Chelonodon nigroviridis</name>
    <dbReference type="NCBI Taxonomy" id="99883"/>
    <lineage>
        <taxon>Eukaryota</taxon>
        <taxon>Metazoa</taxon>
        <taxon>Chordata</taxon>
        <taxon>Craniata</taxon>
        <taxon>Vertebrata</taxon>
        <taxon>Euteleostomi</taxon>
        <taxon>Actinopterygii</taxon>
        <taxon>Neopterygii</taxon>
        <taxon>Teleostei</taxon>
        <taxon>Neoteleostei</taxon>
        <taxon>Acanthomorphata</taxon>
        <taxon>Eupercaria</taxon>
        <taxon>Tetraodontiformes</taxon>
        <taxon>Tetradontoidea</taxon>
        <taxon>Tetraodontidae</taxon>
        <taxon>Tetraodon</taxon>
    </lineage>
</organism>
<comment type="caution">
    <text evidence="15">The sequence shown here is derived from an EMBL/GenBank/DDBJ whole genome shotgun (WGS) entry which is preliminary data.</text>
</comment>